<reference evidence="1 2" key="1">
    <citation type="submission" date="2019-03" db="EMBL/GenBank/DDBJ databases">
        <title>Bradyrhizobium strains diversity.</title>
        <authorList>
            <person name="Urquiaga M.C.O."/>
            <person name="Hungria M."/>
            <person name="Delamuta J.R.M."/>
            <person name="Klepa M.S."/>
        </authorList>
    </citation>
    <scope>NUCLEOTIDE SEQUENCE [LARGE SCALE GENOMIC DNA]</scope>
    <source>
        <strain evidence="1 2">CNPSo 3426</strain>
    </source>
</reference>
<evidence type="ECO:0000313" key="1">
    <source>
        <dbReference type="EMBL" id="TFV75361.1"/>
    </source>
</evidence>
<proteinExistence type="predicted"/>
<name>A0A4Y9P4P7_9BRAD</name>
<dbReference type="Proteomes" id="UP000297700">
    <property type="component" value="Unassembled WGS sequence"/>
</dbReference>
<sequence length="127" mass="14584">MLEKIDAVDCVQRHAGLWGVVDEIGQDEVQRLMSEYFAPPPEVPSDYAARLIRDWEMADERDRHRWTGELPPVQQVVVAQKLPHRPAQSTVDAFRYVMRVGDPERLTAWLRNHPDDAPALLEMLEAA</sequence>
<organism evidence="1 2">
    <name type="scientific">Bradyrhizobium frederickii</name>
    <dbReference type="NCBI Taxonomy" id="2560054"/>
    <lineage>
        <taxon>Bacteria</taxon>
        <taxon>Pseudomonadati</taxon>
        <taxon>Pseudomonadota</taxon>
        <taxon>Alphaproteobacteria</taxon>
        <taxon>Hyphomicrobiales</taxon>
        <taxon>Nitrobacteraceae</taxon>
        <taxon>Bradyrhizobium</taxon>
    </lineage>
</organism>
<protein>
    <submittedName>
        <fullName evidence="1">Uncharacterized protein</fullName>
    </submittedName>
</protein>
<dbReference type="AlphaFoldDB" id="A0A4Y9P4P7"/>
<comment type="caution">
    <text evidence="1">The sequence shown here is derived from an EMBL/GenBank/DDBJ whole genome shotgun (WGS) entry which is preliminary data.</text>
</comment>
<dbReference type="EMBL" id="SPQS01000008">
    <property type="protein sequence ID" value="TFV75361.1"/>
    <property type="molecule type" value="Genomic_DNA"/>
</dbReference>
<accession>A0A4Y9P4P7</accession>
<evidence type="ECO:0000313" key="2">
    <source>
        <dbReference type="Proteomes" id="UP000297700"/>
    </source>
</evidence>
<gene>
    <name evidence="1" type="ORF">E4K64_16485</name>
</gene>